<dbReference type="STRING" id="42253.NITMOv2_2866"/>
<dbReference type="PATRIC" id="fig|42253.5.peg.2832"/>
<evidence type="ECO:0000313" key="2">
    <source>
        <dbReference type="Proteomes" id="UP000069205"/>
    </source>
</evidence>
<organism evidence="1 2">
    <name type="scientific">Nitrospira moscoviensis</name>
    <dbReference type="NCBI Taxonomy" id="42253"/>
    <lineage>
        <taxon>Bacteria</taxon>
        <taxon>Pseudomonadati</taxon>
        <taxon>Nitrospirota</taxon>
        <taxon>Nitrospiria</taxon>
        <taxon>Nitrospirales</taxon>
        <taxon>Nitrospiraceae</taxon>
        <taxon>Nitrospira</taxon>
    </lineage>
</organism>
<dbReference type="Proteomes" id="UP000069205">
    <property type="component" value="Chromosome"/>
</dbReference>
<sequence>MLDGLFEQPARFWVWTDTFEDILSPVRQPVYGIWFGSEPLRFWNSMRTGAFMEPPRRFPWSDPCSLFM</sequence>
<dbReference type="KEGG" id="nmv:NITMOv2_2866"/>
<reference evidence="1 2" key="1">
    <citation type="journal article" date="2015" name="Proc. Natl. Acad. Sci. U.S.A.">
        <title>Expanded metabolic versatility of ubiquitous nitrite-oxidizing bacteria from the genus Nitrospira.</title>
        <authorList>
            <person name="Koch H."/>
            <person name="Lucker S."/>
            <person name="Albertsen M."/>
            <person name="Kitzinger K."/>
            <person name="Herbold C."/>
            <person name="Spieck E."/>
            <person name="Nielsen P.H."/>
            <person name="Wagner M."/>
            <person name="Daims H."/>
        </authorList>
    </citation>
    <scope>NUCLEOTIDE SEQUENCE [LARGE SCALE GENOMIC DNA]</scope>
    <source>
        <strain evidence="1 2">NSP M-1</strain>
    </source>
</reference>
<dbReference type="AlphaFoldDB" id="A0A0K2GF93"/>
<protein>
    <submittedName>
        <fullName evidence="1">Uncharacterized protein</fullName>
    </submittedName>
</protein>
<evidence type="ECO:0000313" key="1">
    <source>
        <dbReference type="EMBL" id="ALA59272.1"/>
    </source>
</evidence>
<keyword evidence="2" id="KW-1185">Reference proteome</keyword>
<proteinExistence type="predicted"/>
<accession>A0A0K2GF93</accession>
<dbReference type="EMBL" id="CP011801">
    <property type="protein sequence ID" value="ALA59272.1"/>
    <property type="molecule type" value="Genomic_DNA"/>
</dbReference>
<gene>
    <name evidence="1" type="ORF">NITMOv2_2866</name>
</gene>
<name>A0A0K2GF93_NITMO</name>